<dbReference type="OMA" id="MICNDST"/>
<evidence type="ECO:0000313" key="4">
    <source>
        <dbReference type="Proteomes" id="UP000008311"/>
    </source>
</evidence>
<dbReference type="AlphaFoldDB" id="B9RZ48"/>
<accession>B9RZ48</accession>
<evidence type="ECO:0000256" key="1">
    <source>
        <dbReference type="ARBA" id="ARBA00005536"/>
    </source>
</evidence>
<dbReference type="OrthoDB" id="29853at2759"/>
<feature type="compositionally biased region" description="Low complexity" evidence="2">
    <location>
        <begin position="253"/>
        <end position="268"/>
    </location>
</feature>
<protein>
    <recommendedName>
        <fullName evidence="5">Vacuolar protein sorting-associated protein Ist1</fullName>
    </recommendedName>
</protein>
<dbReference type="PANTHER" id="PTHR12161:SF50">
    <property type="entry name" value="VACUOLAR PROTEIN SORTING-ASSOCIATED PROTEIN IST1"/>
    <property type="match status" value="1"/>
</dbReference>
<dbReference type="PANTHER" id="PTHR12161">
    <property type="entry name" value="IST1 FAMILY MEMBER"/>
    <property type="match status" value="1"/>
</dbReference>
<dbReference type="Pfam" id="PF03398">
    <property type="entry name" value="Ist1"/>
    <property type="match status" value="1"/>
</dbReference>
<dbReference type="InterPro" id="IPR005061">
    <property type="entry name" value="Ist1"/>
</dbReference>
<evidence type="ECO:0008006" key="5">
    <source>
        <dbReference type="Google" id="ProtNLM"/>
    </source>
</evidence>
<comment type="similarity">
    <text evidence="1">Belongs to the IST1 family.</text>
</comment>
<feature type="region of interest" description="Disordered" evidence="2">
    <location>
        <begin position="243"/>
        <end position="282"/>
    </location>
</feature>
<dbReference type="FunFam" id="1.20.1260.60:FF:000002">
    <property type="entry name" value="Vacuolar protein sorting-associated protein IST1"/>
    <property type="match status" value="1"/>
</dbReference>
<evidence type="ECO:0000313" key="3">
    <source>
        <dbReference type="EMBL" id="EEF43228.1"/>
    </source>
</evidence>
<keyword evidence="4" id="KW-1185">Reference proteome</keyword>
<name>B9RZ48_RICCO</name>
<sequence>MLGLGPLFGWRKASKCKKLVNLLRCRLKLLKSKRYVIVRQLREDIAQLLNNGQYERAFSLAEQLFRDQSLLDAYDLLGNYCEFIIIRFRYIRRYKDCPEDIIEAISTLIFATAWCGDLPELPVIRKLFGERFGNKFTKASAELHSGNFVNPEIRKKLYIESVPDDVKLKLIIQGAKEYVFMPGQLGCDSTSKVHLLQCGKINDRHLEGFIFKEEACVSYNKHSQSVLSFVSVPAKHIQAQCKKKPTVMPRKTSSPSSSLESCGSSKLSTASSEETEDPGRTKNVYLEEVKELEFSVLQDQYSEDKRIFLFNSCIHPLRTKQVSDCPESCREADKVANAASSSIIVHQDQRSEGSATSSCSHVHPKLPDYDELAVKFKALKEQHLQRKNRYKRQVLYFLGNDRFC</sequence>
<dbReference type="EMBL" id="EQ973834">
    <property type="protein sequence ID" value="EEF43228.1"/>
    <property type="molecule type" value="Genomic_DNA"/>
</dbReference>
<dbReference type="InterPro" id="IPR042277">
    <property type="entry name" value="IST1-like"/>
</dbReference>
<dbReference type="Gene3D" id="1.20.1260.60">
    <property type="entry name" value="Vacuolar protein sorting-associated protein Ist1"/>
    <property type="match status" value="1"/>
</dbReference>
<dbReference type="GO" id="GO:0008104">
    <property type="term" value="P:intracellular protein localization"/>
    <property type="evidence" value="ECO:0000318"/>
    <property type="project" value="GO_Central"/>
</dbReference>
<organism evidence="3 4">
    <name type="scientific">Ricinus communis</name>
    <name type="common">Castor bean</name>
    <dbReference type="NCBI Taxonomy" id="3988"/>
    <lineage>
        <taxon>Eukaryota</taxon>
        <taxon>Viridiplantae</taxon>
        <taxon>Streptophyta</taxon>
        <taxon>Embryophyta</taxon>
        <taxon>Tracheophyta</taxon>
        <taxon>Spermatophyta</taxon>
        <taxon>Magnoliopsida</taxon>
        <taxon>eudicotyledons</taxon>
        <taxon>Gunneridae</taxon>
        <taxon>Pentapetalae</taxon>
        <taxon>rosids</taxon>
        <taxon>fabids</taxon>
        <taxon>Malpighiales</taxon>
        <taxon>Euphorbiaceae</taxon>
        <taxon>Acalyphoideae</taxon>
        <taxon>Acalypheae</taxon>
        <taxon>Ricinus</taxon>
    </lineage>
</organism>
<dbReference type="eggNOG" id="KOG2027">
    <property type="taxonomic scope" value="Eukaryota"/>
</dbReference>
<dbReference type="Proteomes" id="UP000008311">
    <property type="component" value="Unassembled WGS sequence"/>
</dbReference>
<dbReference type="STRING" id="3988.B9RZ48"/>
<dbReference type="GO" id="GO:0015031">
    <property type="term" value="P:protein transport"/>
    <property type="evidence" value="ECO:0007669"/>
    <property type="project" value="InterPro"/>
</dbReference>
<evidence type="ECO:0000256" key="2">
    <source>
        <dbReference type="SAM" id="MobiDB-lite"/>
    </source>
</evidence>
<reference evidence="4" key="1">
    <citation type="journal article" date="2010" name="Nat. Biotechnol.">
        <title>Draft genome sequence of the oilseed species Ricinus communis.</title>
        <authorList>
            <person name="Chan A.P."/>
            <person name="Crabtree J."/>
            <person name="Zhao Q."/>
            <person name="Lorenzi H."/>
            <person name="Orvis J."/>
            <person name="Puiu D."/>
            <person name="Melake-Berhan A."/>
            <person name="Jones K.M."/>
            <person name="Redman J."/>
            <person name="Chen G."/>
            <person name="Cahoon E.B."/>
            <person name="Gedil M."/>
            <person name="Stanke M."/>
            <person name="Haas B.J."/>
            <person name="Wortman J.R."/>
            <person name="Fraser-Liggett C.M."/>
            <person name="Ravel J."/>
            <person name="Rabinowicz P.D."/>
        </authorList>
    </citation>
    <scope>NUCLEOTIDE SEQUENCE [LARGE SCALE GENOMIC DNA]</scope>
    <source>
        <strain evidence="4">cv. Hale</strain>
    </source>
</reference>
<proteinExistence type="inferred from homology"/>
<dbReference type="InParanoid" id="B9RZ48"/>
<gene>
    <name evidence="3" type="ORF">RCOM_0935120</name>
</gene>